<comment type="pathway">
    <text evidence="1 4">Protein modification; protein ubiquitination.</text>
</comment>
<dbReference type="UniPathway" id="UPA00143"/>
<evidence type="ECO:0000256" key="4">
    <source>
        <dbReference type="PIRNR" id="PIRNR028729"/>
    </source>
</evidence>
<feature type="domain" description="SKP1 component POZ" evidence="7">
    <location>
        <begin position="37"/>
        <end position="96"/>
    </location>
</feature>
<protein>
    <recommendedName>
        <fullName evidence="4">SKP1-like protein</fullName>
    </recommendedName>
</protein>
<dbReference type="InterPro" id="IPR016073">
    <property type="entry name" value="Skp1_comp_POZ"/>
</dbReference>
<sequence length="203" mass="22395">MSSGDSGPSSSKQLVQQPAAAGRSPNQPPLLGAGGRKVIVLKSGDEEEFEVDLLDAMQSRTLRRAIEDGCGDGPMPLPNLTGPVLAKVVELFRRHRGDPRWADELQETEKEGMFKDYAPQKPTAEVKGFDREFVSVDRDALFDLLRAANFLEAPGLLDVTCDAAADAVMNMTVEEVREYFGLVNDYTPEEEAALRKQHEWAFQ</sequence>
<feature type="region of interest" description="Disordered" evidence="5">
    <location>
        <begin position="1"/>
        <end position="34"/>
    </location>
</feature>
<feature type="compositionally biased region" description="Low complexity" evidence="5">
    <location>
        <begin position="1"/>
        <end position="11"/>
    </location>
</feature>
<evidence type="ECO:0000256" key="5">
    <source>
        <dbReference type="SAM" id="MobiDB-lite"/>
    </source>
</evidence>
<evidence type="ECO:0000313" key="9">
    <source>
        <dbReference type="Proteomes" id="UP000652761"/>
    </source>
</evidence>
<dbReference type="Gene3D" id="3.30.710.10">
    <property type="entry name" value="Potassium Channel Kv1.1, Chain A"/>
    <property type="match status" value="1"/>
</dbReference>
<dbReference type="InterPro" id="IPR011333">
    <property type="entry name" value="SKP1/BTB/POZ_sf"/>
</dbReference>
<evidence type="ECO:0000259" key="7">
    <source>
        <dbReference type="Pfam" id="PF03931"/>
    </source>
</evidence>
<dbReference type="GO" id="GO:0009867">
    <property type="term" value="P:jasmonic acid mediated signaling pathway"/>
    <property type="evidence" value="ECO:0007669"/>
    <property type="project" value="UniProtKB-ARBA"/>
</dbReference>
<accession>A0A843UQ90</accession>
<evidence type="ECO:0000256" key="3">
    <source>
        <dbReference type="ARBA" id="ARBA00022786"/>
    </source>
</evidence>
<name>A0A843UQ90_COLES</name>
<dbReference type="SUPFAM" id="SSF81382">
    <property type="entry name" value="Skp1 dimerisation domain-like"/>
    <property type="match status" value="1"/>
</dbReference>
<feature type="domain" description="SKP1 component dimerisation" evidence="6">
    <location>
        <begin position="154"/>
        <end position="201"/>
    </location>
</feature>
<evidence type="ECO:0000313" key="8">
    <source>
        <dbReference type="EMBL" id="MQL85481.1"/>
    </source>
</evidence>
<dbReference type="InterPro" id="IPR016072">
    <property type="entry name" value="Skp1_comp_dimer"/>
</dbReference>
<evidence type="ECO:0000256" key="2">
    <source>
        <dbReference type="ARBA" id="ARBA00009993"/>
    </source>
</evidence>
<dbReference type="AlphaFoldDB" id="A0A843UQ90"/>
<dbReference type="CDD" id="cd18322">
    <property type="entry name" value="BTB_POZ_SKP1"/>
    <property type="match status" value="1"/>
</dbReference>
<dbReference type="Pfam" id="PF03931">
    <property type="entry name" value="Skp1_POZ"/>
    <property type="match status" value="1"/>
</dbReference>
<dbReference type="EMBL" id="NMUH01000830">
    <property type="protein sequence ID" value="MQL85481.1"/>
    <property type="molecule type" value="Genomic_DNA"/>
</dbReference>
<comment type="function">
    <text evidence="4">Involved in ubiquitination and subsequent proteasomal degradation of target proteins. Together with CUL1, RBX1 and a F-box protein, it forms a SCF E3 ubiquitin ligase complex. The functional specificity of this complex depends on the type of F-box protein. In the SCF complex, it serves as an adapter that links the F-box protein to CUL1.</text>
</comment>
<dbReference type="Proteomes" id="UP000652761">
    <property type="component" value="Unassembled WGS sequence"/>
</dbReference>
<evidence type="ECO:0000259" key="6">
    <source>
        <dbReference type="Pfam" id="PF01466"/>
    </source>
</evidence>
<proteinExistence type="inferred from homology"/>
<keyword evidence="9" id="KW-1185">Reference proteome</keyword>
<keyword evidence="3 4" id="KW-0833">Ubl conjugation pathway</keyword>
<comment type="subunit">
    <text evidence="4">Part of a SCF (SKP1-cullin-F-box) protein ligase complex.</text>
</comment>
<dbReference type="GO" id="GO:0006511">
    <property type="term" value="P:ubiquitin-dependent protein catabolic process"/>
    <property type="evidence" value="ECO:0007669"/>
    <property type="project" value="InterPro"/>
</dbReference>
<dbReference type="InterPro" id="IPR001232">
    <property type="entry name" value="SKP1-like"/>
</dbReference>
<dbReference type="SMART" id="SM00512">
    <property type="entry name" value="Skp1"/>
    <property type="match status" value="1"/>
</dbReference>
<comment type="caution">
    <text evidence="8">The sequence shown here is derived from an EMBL/GenBank/DDBJ whole genome shotgun (WGS) entry which is preliminary data.</text>
</comment>
<dbReference type="SUPFAM" id="SSF54695">
    <property type="entry name" value="POZ domain"/>
    <property type="match status" value="1"/>
</dbReference>
<dbReference type="PANTHER" id="PTHR11165">
    <property type="entry name" value="SKP1"/>
    <property type="match status" value="1"/>
</dbReference>
<comment type="similarity">
    <text evidence="2 4">Belongs to the SKP1 family.</text>
</comment>
<dbReference type="InterPro" id="IPR016897">
    <property type="entry name" value="SKP1"/>
</dbReference>
<dbReference type="Pfam" id="PF01466">
    <property type="entry name" value="Skp1"/>
    <property type="match status" value="1"/>
</dbReference>
<reference evidence="8" key="1">
    <citation type="submission" date="2017-07" db="EMBL/GenBank/DDBJ databases">
        <title>Taro Niue Genome Assembly and Annotation.</title>
        <authorList>
            <person name="Atibalentja N."/>
            <person name="Keating K."/>
            <person name="Fields C.J."/>
        </authorList>
    </citation>
    <scope>NUCLEOTIDE SEQUENCE</scope>
    <source>
        <strain evidence="8">Niue_2</strain>
        <tissue evidence="8">Leaf</tissue>
    </source>
</reference>
<dbReference type="PIRSF" id="PIRSF028729">
    <property type="entry name" value="E3_ubiquit_lig_SCF_Skp"/>
    <property type="match status" value="1"/>
</dbReference>
<evidence type="ECO:0000256" key="1">
    <source>
        <dbReference type="ARBA" id="ARBA00004906"/>
    </source>
</evidence>
<dbReference type="InterPro" id="IPR036296">
    <property type="entry name" value="SKP1-like_dim_sf"/>
</dbReference>
<dbReference type="OrthoDB" id="7827685at2759"/>
<dbReference type="GO" id="GO:0016567">
    <property type="term" value="P:protein ubiquitination"/>
    <property type="evidence" value="ECO:0007669"/>
    <property type="project" value="UniProtKB-UniRule"/>
</dbReference>
<gene>
    <name evidence="8" type="ORF">Taro_017989</name>
</gene>
<organism evidence="8 9">
    <name type="scientific">Colocasia esculenta</name>
    <name type="common">Wild taro</name>
    <name type="synonym">Arum esculentum</name>
    <dbReference type="NCBI Taxonomy" id="4460"/>
    <lineage>
        <taxon>Eukaryota</taxon>
        <taxon>Viridiplantae</taxon>
        <taxon>Streptophyta</taxon>
        <taxon>Embryophyta</taxon>
        <taxon>Tracheophyta</taxon>
        <taxon>Spermatophyta</taxon>
        <taxon>Magnoliopsida</taxon>
        <taxon>Liliopsida</taxon>
        <taxon>Araceae</taxon>
        <taxon>Aroideae</taxon>
        <taxon>Colocasieae</taxon>
        <taxon>Colocasia</taxon>
    </lineage>
</organism>